<evidence type="ECO:0000256" key="2">
    <source>
        <dbReference type="ARBA" id="ARBA00022475"/>
    </source>
</evidence>
<comment type="subcellular location">
    <subcellularLocation>
        <location evidence="1">Cell membrane</location>
    </subcellularLocation>
</comment>
<keyword evidence="10" id="KW-1185">Reference proteome</keyword>
<feature type="compositionally biased region" description="Basic and acidic residues" evidence="6">
    <location>
        <begin position="202"/>
        <end position="235"/>
    </location>
</feature>
<keyword evidence="4 7" id="KW-1133">Transmembrane helix</keyword>
<comment type="caution">
    <text evidence="9">The sequence shown here is derived from an EMBL/GenBank/DDBJ whole genome shotgun (WGS) entry which is preliminary data.</text>
</comment>
<evidence type="ECO:0000256" key="3">
    <source>
        <dbReference type="ARBA" id="ARBA00022692"/>
    </source>
</evidence>
<keyword evidence="5 7" id="KW-0472">Membrane</keyword>
<dbReference type="GO" id="GO:0016020">
    <property type="term" value="C:membrane"/>
    <property type="evidence" value="ECO:0007669"/>
    <property type="project" value="InterPro"/>
</dbReference>
<evidence type="ECO:0000256" key="8">
    <source>
        <dbReference type="SAM" id="SignalP"/>
    </source>
</evidence>
<dbReference type="Proteomes" id="UP000245938">
    <property type="component" value="Unassembled WGS sequence"/>
</dbReference>
<dbReference type="AlphaFoldDB" id="A0A2U3AQU2"/>
<evidence type="ECO:0000313" key="10">
    <source>
        <dbReference type="Proteomes" id="UP000245938"/>
    </source>
</evidence>
<keyword evidence="2" id="KW-1003">Cell membrane</keyword>
<dbReference type="InterPro" id="IPR022781">
    <property type="entry name" value="Flagellar_biosynth_FliO"/>
</dbReference>
<dbReference type="OrthoDB" id="2376965at2"/>
<organism evidence="9 10">
    <name type="scientific">Kurthia sibirica</name>
    <dbReference type="NCBI Taxonomy" id="202750"/>
    <lineage>
        <taxon>Bacteria</taxon>
        <taxon>Bacillati</taxon>
        <taxon>Bacillota</taxon>
        <taxon>Bacilli</taxon>
        <taxon>Bacillales</taxon>
        <taxon>Caryophanaceae</taxon>
        <taxon>Kurthia</taxon>
    </lineage>
</organism>
<feature type="chain" id="PRO_5015494728" evidence="8">
    <location>
        <begin position="33"/>
        <end position="235"/>
    </location>
</feature>
<gene>
    <name evidence="9" type="ORF">DEX24_01000</name>
</gene>
<proteinExistence type="predicted"/>
<name>A0A2U3AQU2_9BACL</name>
<keyword evidence="9" id="KW-0969">Cilium</keyword>
<keyword evidence="9" id="KW-0966">Cell projection</keyword>
<evidence type="ECO:0000313" key="9">
    <source>
        <dbReference type="EMBL" id="PWI26907.1"/>
    </source>
</evidence>
<evidence type="ECO:0000256" key="1">
    <source>
        <dbReference type="ARBA" id="ARBA00004236"/>
    </source>
</evidence>
<feature type="transmembrane region" description="Helical" evidence="7">
    <location>
        <begin position="78"/>
        <end position="96"/>
    </location>
</feature>
<dbReference type="RefSeq" id="WP_109304530.1">
    <property type="nucleotide sequence ID" value="NZ_BJUF01000001.1"/>
</dbReference>
<feature type="region of interest" description="Disordered" evidence="6">
    <location>
        <begin position="184"/>
        <end position="235"/>
    </location>
</feature>
<keyword evidence="8" id="KW-0732">Signal</keyword>
<evidence type="ECO:0000256" key="6">
    <source>
        <dbReference type="SAM" id="MobiDB-lite"/>
    </source>
</evidence>
<evidence type="ECO:0000256" key="5">
    <source>
        <dbReference type="ARBA" id="ARBA00023136"/>
    </source>
</evidence>
<accession>A0A2U3AQU2</accession>
<dbReference type="EMBL" id="QFVR01000001">
    <property type="protein sequence ID" value="PWI26907.1"/>
    <property type="molecule type" value="Genomic_DNA"/>
</dbReference>
<dbReference type="Pfam" id="PF04347">
    <property type="entry name" value="FliO"/>
    <property type="match status" value="1"/>
</dbReference>
<evidence type="ECO:0000256" key="4">
    <source>
        <dbReference type="ARBA" id="ARBA00022989"/>
    </source>
</evidence>
<evidence type="ECO:0000256" key="7">
    <source>
        <dbReference type="SAM" id="Phobius"/>
    </source>
</evidence>
<keyword evidence="3 7" id="KW-0812">Transmembrane</keyword>
<protein>
    <submittedName>
        <fullName evidence="9">Flagellar protein</fullName>
    </submittedName>
</protein>
<reference evidence="9 10" key="1">
    <citation type="submission" date="2018-05" db="EMBL/GenBank/DDBJ databases">
        <title>Kurthia sibirica genome sequence.</title>
        <authorList>
            <person name="Maclea K.S."/>
            <person name="Goen A.E."/>
        </authorList>
    </citation>
    <scope>NUCLEOTIDE SEQUENCE [LARGE SCALE GENOMIC DNA]</scope>
    <source>
        <strain evidence="9 10">ATCC 49154</strain>
    </source>
</reference>
<sequence length="235" mass="26379">MFKPKMTISFFILLLAVLTIFSYSASSTIAYAESGGMVGDCLGENKDSKQCTEAQKEQPTTTATTGTSGLGVWDYTKIVLSLIFVVALLYGVLKLVNRNNKKYQSNQLLQSLGGLSLGQHKSIQLVKIGSSLFVIGVGDDVHIIKEITDEQEQHYLLKLHEDKQVLASQLPYIAELVGNMKDKFSQKKNRSKSNEQVGNETGDFKSELDKKLHQIKKERQNNMDEWQQKENKDNE</sequence>
<keyword evidence="9" id="KW-0282">Flagellum</keyword>
<dbReference type="GO" id="GO:0044781">
    <property type="term" value="P:bacterial-type flagellum organization"/>
    <property type="evidence" value="ECO:0007669"/>
    <property type="project" value="InterPro"/>
</dbReference>
<feature type="signal peptide" evidence="8">
    <location>
        <begin position="1"/>
        <end position="32"/>
    </location>
</feature>